<evidence type="ECO:0000256" key="8">
    <source>
        <dbReference type="ARBA" id="ARBA00023136"/>
    </source>
</evidence>
<evidence type="ECO:0000256" key="3">
    <source>
        <dbReference type="ARBA" id="ARBA00022505"/>
    </source>
</evidence>
<reference evidence="9 10" key="1">
    <citation type="submission" date="2015-05" db="EMBL/GenBank/DDBJ databases">
        <authorList>
            <person name="Wang D.B."/>
            <person name="Wang M."/>
        </authorList>
    </citation>
    <scope>NUCLEOTIDE SEQUENCE [LARGE SCALE GENOMIC DNA]</scope>
    <source>
        <strain evidence="9 10">IMCC 12053</strain>
    </source>
</reference>
<dbReference type="SMART" id="SM00382">
    <property type="entry name" value="AAA"/>
    <property type="match status" value="1"/>
</dbReference>
<dbReference type="KEGG" id="cmar:IMCC12053_1013"/>
<sequence>MSLSVCVKHAFDGFAMDVDFTAPKGITVLFGRSGAGKSTIIDAVAGLQRPNAGRIVLDGEVLLDTRAGVLVPVHKRRIGYIFQDARLFPHLTVAGNLAYGQRLNRRADDAAQMSRVVELLGISDLLDRRPARLSGGERQRVAIGRALLSRPRLLLADEPLAALDEARKAEIIPYFERLRDEVDIPILYVSHAPTEVARLATTVVALEGGRVIRQGEALDVLSDPSVLPTGVRGAGAVIEARVIAHHEDGLSELDAGGVPLFLPHVSRDLGLMMRVRIAAQDVILSRDVPVGLSALNIMAGEIVAVKRGDGPGAIVSLKTSAGPILARVTQRSADALGLVVGVHCHAIIKTVSIAPEDAGA</sequence>
<dbReference type="Pfam" id="PF03459">
    <property type="entry name" value="TOBE"/>
    <property type="match status" value="1"/>
</dbReference>
<dbReference type="Gene3D" id="2.40.50.100">
    <property type="match status" value="1"/>
</dbReference>
<dbReference type="SUPFAM" id="SSF52540">
    <property type="entry name" value="P-loop containing nucleoside triphosphate hydrolases"/>
    <property type="match status" value="1"/>
</dbReference>
<dbReference type="InterPro" id="IPR003593">
    <property type="entry name" value="AAA+_ATPase"/>
</dbReference>
<dbReference type="OrthoDB" id="9802264at2"/>
<dbReference type="InterPro" id="IPR011868">
    <property type="entry name" value="ModC_ABC_ATP-bd"/>
</dbReference>
<evidence type="ECO:0000313" key="9">
    <source>
        <dbReference type="EMBL" id="ALI54961.1"/>
    </source>
</evidence>
<evidence type="ECO:0000256" key="6">
    <source>
        <dbReference type="ARBA" id="ARBA00022840"/>
    </source>
</evidence>
<dbReference type="Proteomes" id="UP000064920">
    <property type="component" value="Chromosome"/>
</dbReference>
<keyword evidence="7" id="KW-1278">Translocase</keyword>
<name>A0A0N9ZGP4_9RHOB</name>
<keyword evidence="10" id="KW-1185">Reference proteome</keyword>
<keyword evidence="3" id="KW-0500">Molybdenum</keyword>
<dbReference type="PROSITE" id="PS50893">
    <property type="entry name" value="ABC_TRANSPORTER_2"/>
    <property type="match status" value="1"/>
</dbReference>
<keyword evidence="2" id="KW-1003">Cell membrane</keyword>
<dbReference type="InterPro" id="IPR008995">
    <property type="entry name" value="Mo/tungstate-bd_C_term_dom"/>
</dbReference>
<dbReference type="GO" id="GO:0016020">
    <property type="term" value="C:membrane"/>
    <property type="evidence" value="ECO:0007669"/>
    <property type="project" value="InterPro"/>
</dbReference>
<dbReference type="PATRIC" id="fig|1397108.4.peg.1040"/>
<evidence type="ECO:0000256" key="7">
    <source>
        <dbReference type="ARBA" id="ARBA00022967"/>
    </source>
</evidence>
<keyword evidence="1" id="KW-0813">Transport</keyword>
<dbReference type="PROSITE" id="PS51866">
    <property type="entry name" value="MOP"/>
    <property type="match status" value="1"/>
</dbReference>
<dbReference type="InterPro" id="IPR004606">
    <property type="entry name" value="Mop_domain"/>
</dbReference>
<dbReference type="GO" id="GO:0016887">
    <property type="term" value="F:ATP hydrolysis activity"/>
    <property type="evidence" value="ECO:0007669"/>
    <property type="project" value="InterPro"/>
</dbReference>
<dbReference type="InterPro" id="IPR027417">
    <property type="entry name" value="P-loop_NTPase"/>
</dbReference>
<dbReference type="Gene3D" id="3.40.50.300">
    <property type="entry name" value="P-loop containing nucleotide triphosphate hydrolases"/>
    <property type="match status" value="1"/>
</dbReference>
<dbReference type="SUPFAM" id="SSF50331">
    <property type="entry name" value="MOP-like"/>
    <property type="match status" value="1"/>
</dbReference>
<dbReference type="PROSITE" id="PS00211">
    <property type="entry name" value="ABC_TRANSPORTER_1"/>
    <property type="match status" value="1"/>
</dbReference>
<evidence type="ECO:0000256" key="2">
    <source>
        <dbReference type="ARBA" id="ARBA00022475"/>
    </source>
</evidence>
<dbReference type="PANTHER" id="PTHR43514">
    <property type="entry name" value="ABC TRANSPORTER I FAMILY MEMBER 10"/>
    <property type="match status" value="1"/>
</dbReference>
<keyword evidence="4" id="KW-0997">Cell inner membrane</keyword>
<dbReference type="RefSeq" id="WP_062216264.1">
    <property type="nucleotide sequence ID" value="NZ_CP012023.1"/>
</dbReference>
<dbReference type="InterPro" id="IPR050334">
    <property type="entry name" value="Molybdenum_import_ModC"/>
</dbReference>
<dbReference type="GO" id="GO:0015098">
    <property type="term" value="F:molybdate ion transmembrane transporter activity"/>
    <property type="evidence" value="ECO:0007669"/>
    <property type="project" value="InterPro"/>
</dbReference>
<accession>A0A0N9ZGP4</accession>
<evidence type="ECO:0000256" key="4">
    <source>
        <dbReference type="ARBA" id="ARBA00022519"/>
    </source>
</evidence>
<evidence type="ECO:0000256" key="1">
    <source>
        <dbReference type="ARBA" id="ARBA00022448"/>
    </source>
</evidence>
<protein>
    <submittedName>
        <fullName evidence="9">Molybdenum transport ATP-binding protein ModC</fullName>
    </submittedName>
</protein>
<dbReference type="NCBIfam" id="TIGR02142">
    <property type="entry name" value="modC_ABC"/>
    <property type="match status" value="1"/>
</dbReference>
<evidence type="ECO:0000313" key="10">
    <source>
        <dbReference type="Proteomes" id="UP000064920"/>
    </source>
</evidence>
<dbReference type="InterPro" id="IPR005116">
    <property type="entry name" value="Transp-assoc_OB_typ1"/>
</dbReference>
<keyword evidence="8" id="KW-0472">Membrane</keyword>
<dbReference type="GO" id="GO:0140359">
    <property type="term" value="F:ABC-type transporter activity"/>
    <property type="evidence" value="ECO:0007669"/>
    <property type="project" value="InterPro"/>
</dbReference>
<organism evidence="9 10">
    <name type="scientific">Celeribacter marinus</name>
    <dbReference type="NCBI Taxonomy" id="1397108"/>
    <lineage>
        <taxon>Bacteria</taxon>
        <taxon>Pseudomonadati</taxon>
        <taxon>Pseudomonadota</taxon>
        <taxon>Alphaproteobacteria</taxon>
        <taxon>Rhodobacterales</taxon>
        <taxon>Roseobacteraceae</taxon>
        <taxon>Celeribacter</taxon>
    </lineage>
</organism>
<dbReference type="EMBL" id="CP012023">
    <property type="protein sequence ID" value="ALI54961.1"/>
    <property type="molecule type" value="Genomic_DNA"/>
</dbReference>
<dbReference type="GO" id="GO:0005524">
    <property type="term" value="F:ATP binding"/>
    <property type="evidence" value="ECO:0007669"/>
    <property type="project" value="UniProtKB-KW"/>
</dbReference>
<dbReference type="STRING" id="1397108.IMCC12053_1013"/>
<gene>
    <name evidence="9" type="ORF">IMCC12053_1013</name>
</gene>
<dbReference type="PANTHER" id="PTHR43514:SF4">
    <property type="entry name" value="ABC TRANSPORTER I FAMILY MEMBER 10"/>
    <property type="match status" value="1"/>
</dbReference>
<keyword evidence="5" id="KW-0547">Nucleotide-binding</keyword>
<dbReference type="AlphaFoldDB" id="A0A0N9ZGP4"/>
<dbReference type="InterPro" id="IPR017871">
    <property type="entry name" value="ABC_transporter-like_CS"/>
</dbReference>
<keyword evidence="6 9" id="KW-0067">ATP-binding</keyword>
<dbReference type="Pfam" id="PF00005">
    <property type="entry name" value="ABC_tran"/>
    <property type="match status" value="1"/>
</dbReference>
<dbReference type="InterPro" id="IPR003439">
    <property type="entry name" value="ABC_transporter-like_ATP-bd"/>
</dbReference>
<evidence type="ECO:0000256" key="5">
    <source>
        <dbReference type="ARBA" id="ARBA00022741"/>
    </source>
</evidence>
<proteinExistence type="predicted"/>